<gene>
    <name evidence="2" type="primary">pilW</name>
    <name evidence="2" type="ORF">LTT95_06540</name>
</gene>
<dbReference type="NCBIfam" id="TIGR02521">
    <property type="entry name" value="type_IV_pilW"/>
    <property type="match status" value="1"/>
</dbReference>
<sequence>MRLPEAAVFVVLLLAVAGCSRLDFVKPSGKSNFRPDQRTYETRGNAEFRRGEAARGQLGLASREFEAGNFDAAAKAARDALKGEGTAADANTLLAVIEDRRGRSAQAGGYYKAAAERAPDQGAYLNNYGTWLCRNGRATDALAYFDAAVRDPAYGDPSGALANAGACAMSAGDTARVERDLRASLELDPENVVALDAMSRYLISEHRYFDARAFSQRRLAAAPATTAALQLAVQIETALGDTGAADRYQRRLRAEFPSAPNLQPRETSPP</sequence>
<evidence type="ECO:0000313" key="2">
    <source>
        <dbReference type="EMBL" id="MCD9096597.1"/>
    </source>
</evidence>
<accession>A0ABS8UAS5</accession>
<dbReference type="InterPro" id="IPR011990">
    <property type="entry name" value="TPR-like_helical_dom_sf"/>
</dbReference>
<feature type="compositionally biased region" description="Polar residues" evidence="1">
    <location>
        <begin position="260"/>
        <end position="270"/>
    </location>
</feature>
<dbReference type="Pfam" id="PF13432">
    <property type="entry name" value="TPR_16"/>
    <property type="match status" value="1"/>
</dbReference>
<dbReference type="EMBL" id="JAJQKU010000002">
    <property type="protein sequence ID" value="MCD9096597.1"/>
    <property type="molecule type" value="Genomic_DNA"/>
</dbReference>
<evidence type="ECO:0000313" key="3">
    <source>
        <dbReference type="Proteomes" id="UP001430360"/>
    </source>
</evidence>
<reference evidence="2" key="1">
    <citation type="submission" date="2021-12" db="EMBL/GenBank/DDBJ databases">
        <authorList>
            <person name="Ulrich A."/>
        </authorList>
    </citation>
    <scope>NUCLEOTIDE SEQUENCE</scope>
    <source>
        <strain evidence="2">A1P009</strain>
    </source>
</reference>
<dbReference type="SUPFAM" id="SSF48452">
    <property type="entry name" value="TPR-like"/>
    <property type="match status" value="2"/>
</dbReference>
<protein>
    <submittedName>
        <fullName evidence="2">Type IV pilus biogenesis/stability protein PilW</fullName>
    </submittedName>
</protein>
<keyword evidence="3" id="KW-1185">Reference proteome</keyword>
<dbReference type="RefSeq" id="WP_232135367.1">
    <property type="nucleotide sequence ID" value="NZ_CP089507.1"/>
</dbReference>
<dbReference type="Proteomes" id="UP001430360">
    <property type="component" value="Unassembled WGS sequence"/>
</dbReference>
<name>A0ABS8UAS5_9GAMM</name>
<dbReference type="Gene3D" id="1.25.40.10">
    <property type="entry name" value="Tetratricopeptide repeat domain"/>
    <property type="match status" value="1"/>
</dbReference>
<dbReference type="InterPro" id="IPR013360">
    <property type="entry name" value="Pilus_4_PilW"/>
</dbReference>
<dbReference type="PROSITE" id="PS51257">
    <property type="entry name" value="PROKAR_LIPOPROTEIN"/>
    <property type="match status" value="1"/>
</dbReference>
<organism evidence="2 3">
    <name type="scientific">Luteimonas fraxinea</name>
    <dbReference type="NCBI Taxonomy" id="2901869"/>
    <lineage>
        <taxon>Bacteria</taxon>
        <taxon>Pseudomonadati</taxon>
        <taxon>Pseudomonadota</taxon>
        <taxon>Gammaproteobacteria</taxon>
        <taxon>Lysobacterales</taxon>
        <taxon>Lysobacteraceae</taxon>
        <taxon>Luteimonas</taxon>
    </lineage>
</organism>
<comment type="caution">
    <text evidence="2">The sequence shown here is derived from an EMBL/GenBank/DDBJ whole genome shotgun (WGS) entry which is preliminary data.</text>
</comment>
<feature type="region of interest" description="Disordered" evidence="1">
    <location>
        <begin position="249"/>
        <end position="270"/>
    </location>
</feature>
<reference evidence="2" key="2">
    <citation type="journal article" date="2022" name="Syst. Appl. Microbiol.">
        <title>Physiological and genomic characterisation of Luteimonas fraxinea sp. nov., a bacterial species associated with trees tolerant to ash dieback.</title>
        <authorList>
            <person name="Ulrich K."/>
            <person name="Becker R."/>
            <person name="Behrendt U."/>
            <person name="Kube M."/>
            <person name="Schneck V."/>
            <person name="Ulrich A."/>
        </authorList>
    </citation>
    <scope>NUCLEOTIDE SEQUENCE</scope>
    <source>
        <strain evidence="2">A1P009</strain>
    </source>
</reference>
<proteinExistence type="predicted"/>
<evidence type="ECO:0000256" key="1">
    <source>
        <dbReference type="SAM" id="MobiDB-lite"/>
    </source>
</evidence>